<evidence type="ECO:0000313" key="2">
    <source>
        <dbReference type="Proteomes" id="UP000078200"/>
    </source>
</evidence>
<dbReference type="EnsemblMetazoa" id="GAUT002338-RA">
    <property type="protein sequence ID" value="GAUT002338-PA"/>
    <property type="gene ID" value="GAUT002338"/>
</dbReference>
<reference evidence="1" key="1">
    <citation type="submission" date="2020-05" db="UniProtKB">
        <authorList>
            <consortium name="EnsemblMetazoa"/>
        </authorList>
    </citation>
    <scope>IDENTIFICATION</scope>
    <source>
        <strain evidence="1">TTRI</strain>
    </source>
</reference>
<proteinExistence type="predicted"/>
<dbReference type="Proteomes" id="UP000078200">
    <property type="component" value="Unassembled WGS sequence"/>
</dbReference>
<accession>A0A1A9UEM4</accession>
<dbReference type="VEuPathDB" id="VectorBase:GAUT002338"/>
<keyword evidence="2" id="KW-1185">Reference proteome</keyword>
<dbReference type="AlphaFoldDB" id="A0A1A9UEM4"/>
<name>A0A1A9UEM4_GLOAU</name>
<evidence type="ECO:0000313" key="1">
    <source>
        <dbReference type="EnsemblMetazoa" id="GAUT002338-PA"/>
    </source>
</evidence>
<protein>
    <submittedName>
        <fullName evidence="1">Uncharacterized protein</fullName>
    </submittedName>
</protein>
<organism evidence="1 2">
    <name type="scientific">Glossina austeni</name>
    <name type="common">Savannah tsetse fly</name>
    <dbReference type="NCBI Taxonomy" id="7395"/>
    <lineage>
        <taxon>Eukaryota</taxon>
        <taxon>Metazoa</taxon>
        <taxon>Ecdysozoa</taxon>
        <taxon>Arthropoda</taxon>
        <taxon>Hexapoda</taxon>
        <taxon>Insecta</taxon>
        <taxon>Pterygota</taxon>
        <taxon>Neoptera</taxon>
        <taxon>Endopterygota</taxon>
        <taxon>Diptera</taxon>
        <taxon>Brachycera</taxon>
        <taxon>Muscomorpha</taxon>
        <taxon>Hippoboscoidea</taxon>
        <taxon>Glossinidae</taxon>
        <taxon>Glossina</taxon>
    </lineage>
</organism>
<sequence>MNCTFLLIDADPLEFEIAMPLINKKLRVPHVFINGYLPVKYDDAKVGGLSDQLVSKVIKNRLATLNMSRIGFDEKTTAIVPSSFLCPVLVAARKPNGLTTTLDCMEA</sequence>